<feature type="non-terminal residue" evidence="1">
    <location>
        <position position="1"/>
    </location>
</feature>
<name>A0ABS0A9C9_9FLAO</name>
<proteinExistence type="predicted"/>
<protein>
    <submittedName>
        <fullName evidence="1">Sodium-translocating pyrophosphatase</fullName>
    </submittedName>
</protein>
<comment type="caution">
    <text evidence="1">The sequence shown here is derived from an EMBL/GenBank/DDBJ whole genome shotgun (WGS) entry which is preliminary data.</text>
</comment>
<accession>A0ABS0A9C9</accession>
<sequence>TCLIGLVIAPILGSHMVEGQANVFTQEIEQEVVQNENEATSLYKNMDIQKSVDAETGIVTANVTYQSSANGATITKSHKYVGTEAQVEAKIKALNQEVINFQ</sequence>
<dbReference type="EMBL" id="JADKYU010000913">
    <property type="protein sequence ID" value="MBF4985966.1"/>
    <property type="molecule type" value="Genomic_DNA"/>
</dbReference>
<gene>
    <name evidence="1" type="ORF">FNJ87_17075</name>
</gene>
<organism evidence="1 2">
    <name type="scientific">Nonlabens mediterrranea</name>
    <dbReference type="NCBI Taxonomy" id="1419947"/>
    <lineage>
        <taxon>Bacteria</taxon>
        <taxon>Pseudomonadati</taxon>
        <taxon>Bacteroidota</taxon>
        <taxon>Flavobacteriia</taxon>
        <taxon>Flavobacteriales</taxon>
        <taxon>Flavobacteriaceae</taxon>
        <taxon>Nonlabens</taxon>
    </lineage>
</organism>
<evidence type="ECO:0000313" key="2">
    <source>
        <dbReference type="Proteomes" id="UP001194729"/>
    </source>
</evidence>
<evidence type="ECO:0000313" key="1">
    <source>
        <dbReference type="EMBL" id="MBF4985966.1"/>
    </source>
</evidence>
<reference evidence="1 2" key="1">
    <citation type="submission" date="2020-11" db="EMBL/GenBank/DDBJ databases">
        <title>P. mediterranea TC4 genome.</title>
        <authorList>
            <person name="Molmeret M."/>
        </authorList>
    </citation>
    <scope>NUCLEOTIDE SEQUENCE [LARGE SCALE GENOMIC DNA]</scope>
    <source>
        <strain evidence="1 2">TC4</strain>
    </source>
</reference>
<keyword evidence="2" id="KW-1185">Reference proteome</keyword>
<dbReference type="Proteomes" id="UP001194729">
    <property type="component" value="Unassembled WGS sequence"/>
</dbReference>